<organism evidence="1 2">
    <name type="scientific">Blautia wexlerae</name>
    <dbReference type="NCBI Taxonomy" id="418240"/>
    <lineage>
        <taxon>Bacteria</taxon>
        <taxon>Bacillati</taxon>
        <taxon>Bacillota</taxon>
        <taxon>Clostridia</taxon>
        <taxon>Lachnospirales</taxon>
        <taxon>Lachnospiraceae</taxon>
        <taxon>Blautia</taxon>
    </lineage>
</organism>
<protein>
    <submittedName>
        <fullName evidence="1">Uncharacterized protein</fullName>
    </submittedName>
</protein>
<reference evidence="1 2" key="1">
    <citation type="submission" date="2019-07" db="EMBL/GenBank/DDBJ databases">
        <authorList>
            <person name="Chang H.-W."/>
            <person name="Raman A."/>
            <person name="Venkatesh S."/>
            <person name="Gehrig J."/>
        </authorList>
    </citation>
    <scope>NUCLEOTIDE SEQUENCE [LARGE SCALE GENOMIC DNA]</scope>
    <source>
        <strain evidence="1">Blautia_wexlerae_LFYP_14</strain>
    </source>
</reference>
<evidence type="ECO:0000313" key="2">
    <source>
        <dbReference type="Proteomes" id="UP000366766"/>
    </source>
</evidence>
<evidence type="ECO:0000313" key="1">
    <source>
        <dbReference type="EMBL" id="VUX66026.1"/>
    </source>
</evidence>
<sequence length="147" mass="16407">MCPACYQDGGSLLHCLSTLTSASEAVYFCCTGLGVTSTGRYPASCPAKPGLSSSEPFRLFSRDYLAWLRKCYSSTFFFTCKEISFITVHSVLSNVAKIHFKLPAAMEFIAILVNNAFKTVRQSAKDKKDICRRADARQRYLTQNFTL</sequence>
<proteinExistence type="predicted"/>
<accession>A0A564WU81</accession>
<gene>
    <name evidence="1" type="ORF">BWLFYP14_02397</name>
</gene>
<dbReference type="EMBL" id="CABHOF010000046">
    <property type="protein sequence ID" value="VUX66026.1"/>
    <property type="molecule type" value="Genomic_DNA"/>
</dbReference>
<name>A0A564WU81_9FIRM</name>
<dbReference type="AntiFam" id="ANF00041">
    <property type="entry name" value="Antisense to RNaseP"/>
</dbReference>
<dbReference type="AlphaFoldDB" id="A0A564WU81"/>
<keyword evidence="2" id="KW-1185">Reference proteome</keyword>
<dbReference type="Proteomes" id="UP000366766">
    <property type="component" value="Unassembled WGS sequence"/>
</dbReference>